<organism evidence="1 2">
    <name type="scientific">Enterococcus aquimarinus</name>
    <dbReference type="NCBI Taxonomy" id="328396"/>
    <lineage>
        <taxon>Bacteria</taxon>
        <taxon>Bacillati</taxon>
        <taxon>Bacillota</taxon>
        <taxon>Bacilli</taxon>
        <taxon>Lactobacillales</taxon>
        <taxon>Enterococcaceae</taxon>
        <taxon>Enterococcus</taxon>
    </lineage>
</organism>
<dbReference type="EMBL" id="JXKD01000002">
    <property type="protein sequence ID" value="OJG11933.1"/>
    <property type="molecule type" value="Genomic_DNA"/>
</dbReference>
<protein>
    <submittedName>
        <fullName evidence="1">Uncharacterized protein</fullName>
    </submittedName>
</protein>
<keyword evidence="2" id="KW-1185">Reference proteome</keyword>
<dbReference type="AlphaFoldDB" id="A0A1L8QWR1"/>
<sequence length="43" mass="4900">MNNYFDWAAKAIVTEEKRQAVGLLGTALVRHNEVIVAMNHTRM</sequence>
<name>A0A1L8QWR1_9ENTE</name>
<reference evidence="1 2" key="1">
    <citation type="submission" date="2014-12" db="EMBL/GenBank/DDBJ databases">
        <title>Draft genome sequences of 29 type strains of Enterococci.</title>
        <authorList>
            <person name="Zhong Z."/>
            <person name="Sun Z."/>
            <person name="Liu W."/>
            <person name="Zhang W."/>
            <person name="Zhang H."/>
        </authorList>
    </citation>
    <scope>NUCLEOTIDE SEQUENCE [LARGE SCALE GENOMIC DNA]</scope>
    <source>
        <strain evidence="1 2">DSM 17690</strain>
    </source>
</reference>
<dbReference type="RefSeq" id="WP_273229879.1">
    <property type="nucleotide sequence ID" value="NZ_JBHSHF010000012.1"/>
</dbReference>
<accession>A0A1L8QWR1</accession>
<dbReference type="Proteomes" id="UP000182149">
    <property type="component" value="Unassembled WGS sequence"/>
</dbReference>
<evidence type="ECO:0000313" key="1">
    <source>
        <dbReference type="EMBL" id="OJG11933.1"/>
    </source>
</evidence>
<gene>
    <name evidence="1" type="ORF">RU93_GL001166</name>
</gene>
<proteinExistence type="predicted"/>
<evidence type="ECO:0000313" key="2">
    <source>
        <dbReference type="Proteomes" id="UP000182149"/>
    </source>
</evidence>
<comment type="caution">
    <text evidence="1">The sequence shown here is derived from an EMBL/GenBank/DDBJ whole genome shotgun (WGS) entry which is preliminary data.</text>
</comment>